<keyword evidence="4" id="KW-0819">tRNA processing</keyword>
<dbReference type="PANTHER" id="PTHR12133">
    <property type="entry name" value="TRNA (ADENINE(58)-N(1))-METHYLTRANSFERASE"/>
    <property type="match status" value="1"/>
</dbReference>
<evidence type="ECO:0000313" key="8">
    <source>
        <dbReference type="Proteomes" id="UP000003489"/>
    </source>
</evidence>
<dbReference type="PIRSF" id="PIRSF017269">
    <property type="entry name" value="GCD14"/>
    <property type="match status" value="1"/>
</dbReference>
<dbReference type="GO" id="GO:0160107">
    <property type="term" value="F:tRNA (adenine(58)-N1)-methyltransferase activity"/>
    <property type="evidence" value="ECO:0007669"/>
    <property type="project" value="InterPro"/>
</dbReference>
<reference evidence="7 8" key="2">
    <citation type="submission" date="2008-11" db="EMBL/GenBank/DDBJ databases">
        <title>Draft genome sequence of Methanobrevibacter smithii (DSM 2375).</title>
        <authorList>
            <person name="Sudarsanam P."/>
            <person name="Ley R."/>
            <person name="Guruge J."/>
            <person name="Turnbaugh P.J."/>
            <person name="Mahowald M."/>
            <person name="Liep D."/>
            <person name="Gordon J."/>
        </authorList>
    </citation>
    <scope>NUCLEOTIDE SEQUENCE [LARGE SCALE GENOMIC DNA]</scope>
    <source>
        <strain evidence="7 8">DSM 2375</strain>
    </source>
</reference>
<sequence>MINLKMILDERGKKYLLKEDCEFQSDLGIVTKEQIANCEIGDELKSHLDHTFKIVKPTVNDFIDLMDRRCSILVKKDIGTVLAYTGLGSGDRVVDSGTGAGAIALNFGNVVGDTGKVYTYEIREDFAKVAQKNIETFGINNIEVKNKDIKEGIDEQNIDLVFLDLPKPFEIFEDVYESLKVGGWLAVYAPYIDQAEIAYRVAKKLNFYNIEILETLERGLEVRPQGVRPKTRMVGHTGYLVFARKL</sequence>
<dbReference type="EMBL" id="ABYW01000007">
    <property type="protein sequence ID" value="EEE42194.1"/>
    <property type="molecule type" value="Genomic_DNA"/>
</dbReference>
<evidence type="ECO:0000256" key="2">
    <source>
        <dbReference type="ARBA" id="ARBA00022679"/>
    </source>
</evidence>
<feature type="domain" description="tRNA (adenine(58)-N(1))-methyltransferase catalytic subunit TRM61 C-terminal" evidence="6">
    <location>
        <begin position="54"/>
        <end position="225"/>
    </location>
</feature>
<dbReference type="AlphaFoldDB" id="B9AFF4"/>
<dbReference type="CDD" id="cd02440">
    <property type="entry name" value="AdoMet_MTases"/>
    <property type="match status" value="1"/>
</dbReference>
<feature type="binding site" evidence="5">
    <location>
        <position position="121"/>
    </location>
    <ligand>
        <name>S-adenosyl-L-methionine</name>
        <dbReference type="ChEBI" id="CHEBI:59789"/>
    </ligand>
</feature>
<keyword evidence="3 5" id="KW-0949">S-adenosyl-L-methionine</keyword>
<evidence type="ECO:0000256" key="1">
    <source>
        <dbReference type="ARBA" id="ARBA00022603"/>
    </source>
</evidence>
<evidence type="ECO:0000256" key="3">
    <source>
        <dbReference type="ARBA" id="ARBA00022691"/>
    </source>
</evidence>
<evidence type="ECO:0000259" key="6">
    <source>
        <dbReference type="Pfam" id="PF08704"/>
    </source>
</evidence>
<proteinExistence type="predicted"/>
<dbReference type="Gene3D" id="3.40.50.150">
    <property type="entry name" value="Vaccinia Virus protein VP39"/>
    <property type="match status" value="1"/>
</dbReference>
<gene>
    <name evidence="7" type="ORF">METSMIALI_01103</name>
</gene>
<protein>
    <submittedName>
        <fullName evidence="7">tRNA methyltransferase complex GCD14 subunit</fullName>
    </submittedName>
</protein>
<dbReference type="GO" id="GO:0030488">
    <property type="term" value="P:tRNA methylation"/>
    <property type="evidence" value="ECO:0007669"/>
    <property type="project" value="InterPro"/>
</dbReference>
<reference evidence="7 8" key="1">
    <citation type="submission" date="2008-10" db="EMBL/GenBank/DDBJ databases">
        <authorList>
            <person name="Fulton L."/>
            <person name="Clifton S."/>
            <person name="Fulton B."/>
            <person name="Xu J."/>
            <person name="Minx P."/>
            <person name="Pepin K.H."/>
            <person name="Johnson M."/>
            <person name="Bhonagiri V."/>
            <person name="Nash W.E."/>
            <person name="Mardis E.R."/>
            <person name="Wilson R.K."/>
        </authorList>
    </citation>
    <scope>NUCLEOTIDE SEQUENCE [LARGE SCALE GENOMIC DNA]</scope>
    <source>
        <strain evidence="7 8">DSM 2375</strain>
    </source>
</reference>
<dbReference type="PATRIC" id="fig|483214.13.peg.1056"/>
<dbReference type="Pfam" id="PF08704">
    <property type="entry name" value="GCD14"/>
    <property type="match status" value="1"/>
</dbReference>
<name>B9AFF4_METSM</name>
<keyword evidence="2 7" id="KW-0808">Transferase</keyword>
<dbReference type="PROSITE" id="PS51620">
    <property type="entry name" value="SAM_TRM61"/>
    <property type="match status" value="1"/>
</dbReference>
<evidence type="ECO:0000256" key="4">
    <source>
        <dbReference type="ARBA" id="ARBA00022694"/>
    </source>
</evidence>
<comment type="caution">
    <text evidence="7">The sequence shown here is derived from an EMBL/GenBank/DDBJ whole genome shotgun (WGS) entry which is preliminary data.</text>
</comment>
<dbReference type="Gene3D" id="3.10.330.20">
    <property type="match status" value="1"/>
</dbReference>
<evidence type="ECO:0000256" key="5">
    <source>
        <dbReference type="PIRSR" id="PIRSR017269-1"/>
    </source>
</evidence>
<evidence type="ECO:0000313" key="7">
    <source>
        <dbReference type="EMBL" id="EEE42194.1"/>
    </source>
</evidence>
<keyword evidence="1 7" id="KW-0489">Methyltransferase</keyword>
<dbReference type="GO" id="GO:0031515">
    <property type="term" value="C:tRNA (m1A) methyltransferase complex"/>
    <property type="evidence" value="ECO:0007669"/>
    <property type="project" value="InterPro"/>
</dbReference>
<dbReference type="PANTHER" id="PTHR12133:SF1">
    <property type="entry name" value="TRNA (ADENINE(58)-N(1))-METHYLTRANSFERASE, MITOCHONDRIAL"/>
    <property type="match status" value="1"/>
</dbReference>
<dbReference type="InterPro" id="IPR029063">
    <property type="entry name" value="SAM-dependent_MTases_sf"/>
</dbReference>
<feature type="binding site" evidence="5">
    <location>
        <position position="148"/>
    </location>
    <ligand>
        <name>S-adenosyl-L-methionine</name>
        <dbReference type="ChEBI" id="CHEBI:59789"/>
    </ligand>
</feature>
<dbReference type="InterPro" id="IPR049470">
    <property type="entry name" value="TRM61_C"/>
</dbReference>
<organism evidence="7 8">
    <name type="scientific">Methanobrevibacter smithii DSM 2375</name>
    <dbReference type="NCBI Taxonomy" id="483214"/>
    <lineage>
        <taxon>Archaea</taxon>
        <taxon>Methanobacteriati</taxon>
        <taxon>Methanobacteriota</taxon>
        <taxon>Methanomada group</taxon>
        <taxon>Methanobacteria</taxon>
        <taxon>Methanobacteriales</taxon>
        <taxon>Methanobacteriaceae</taxon>
        <taxon>Methanobrevibacter</taxon>
    </lineage>
</organism>
<feature type="binding site" evidence="5">
    <location>
        <position position="164"/>
    </location>
    <ligand>
        <name>S-adenosyl-L-methionine</name>
        <dbReference type="ChEBI" id="CHEBI:59789"/>
    </ligand>
</feature>
<dbReference type="SUPFAM" id="SSF53335">
    <property type="entry name" value="S-adenosyl-L-methionine-dependent methyltransferases"/>
    <property type="match status" value="1"/>
</dbReference>
<dbReference type="Proteomes" id="UP000003489">
    <property type="component" value="Unassembled WGS sequence"/>
</dbReference>
<dbReference type="HOGENOM" id="CLU_025402_0_1_2"/>
<dbReference type="InterPro" id="IPR014816">
    <property type="entry name" value="tRNA_MeTrfase_Gcd14"/>
</dbReference>
<accession>B9AFF4</accession>